<feature type="domain" description="PAS" evidence="11">
    <location>
        <begin position="219"/>
        <end position="290"/>
    </location>
</feature>
<feature type="domain" description="Histidine kinase" evidence="9">
    <location>
        <begin position="367"/>
        <end position="585"/>
    </location>
</feature>
<dbReference type="Gene3D" id="3.30.565.10">
    <property type="entry name" value="Histidine kinase-like ATPase, C-terminal domain"/>
    <property type="match status" value="1"/>
</dbReference>
<keyword evidence="3 6" id="KW-0597">Phosphoprotein</keyword>
<dbReference type="SUPFAM" id="SSF55874">
    <property type="entry name" value="ATPase domain of HSP90 chaperone/DNA topoisomerase II/histidine kinase"/>
    <property type="match status" value="1"/>
</dbReference>
<keyword evidence="8" id="KW-0472">Membrane</keyword>
<dbReference type="GO" id="GO:0000155">
    <property type="term" value="F:phosphorelay sensor kinase activity"/>
    <property type="evidence" value="ECO:0007669"/>
    <property type="project" value="InterPro"/>
</dbReference>
<dbReference type="CDD" id="cd00130">
    <property type="entry name" value="PAS"/>
    <property type="match status" value="1"/>
</dbReference>
<proteinExistence type="predicted"/>
<comment type="catalytic activity">
    <reaction evidence="1">
        <text>ATP + protein L-histidine = ADP + protein N-phospho-L-histidine.</text>
        <dbReference type="EC" id="2.7.13.3"/>
    </reaction>
</comment>
<dbReference type="InterPro" id="IPR036641">
    <property type="entry name" value="HPT_dom_sf"/>
</dbReference>
<dbReference type="EMBL" id="QGKU01000032">
    <property type="protein sequence ID" value="PWR02900.1"/>
    <property type="molecule type" value="Genomic_DNA"/>
</dbReference>
<dbReference type="PRINTS" id="PR00344">
    <property type="entry name" value="BCTRLSENSOR"/>
</dbReference>
<dbReference type="PANTHER" id="PTHR43047:SF64">
    <property type="entry name" value="HISTIDINE KINASE CONTAINING CHEY-HOMOLOGOUS RECEIVER DOMAIN AND PAS DOMAIN-RELATED"/>
    <property type="match status" value="1"/>
</dbReference>
<dbReference type="Gene3D" id="1.20.120.160">
    <property type="entry name" value="HPT domain"/>
    <property type="match status" value="1"/>
</dbReference>
<dbReference type="SMART" id="SM00091">
    <property type="entry name" value="PAS"/>
    <property type="match status" value="1"/>
</dbReference>
<dbReference type="InterPro" id="IPR000700">
    <property type="entry name" value="PAS-assoc_C"/>
</dbReference>
<dbReference type="PROSITE" id="PS50110">
    <property type="entry name" value="RESPONSE_REGULATORY"/>
    <property type="match status" value="1"/>
</dbReference>
<evidence type="ECO:0000256" key="5">
    <source>
        <dbReference type="ARBA" id="ARBA00022777"/>
    </source>
</evidence>
<evidence type="ECO:0000256" key="6">
    <source>
        <dbReference type="PROSITE-ProRule" id="PRU00169"/>
    </source>
</evidence>
<keyword evidence="5 13" id="KW-0418">Kinase</keyword>
<dbReference type="Gene3D" id="3.40.50.2300">
    <property type="match status" value="1"/>
</dbReference>
<sequence length="870" mass="93795">MLTPHRTETRRLTWLRPALFGLAVLILIGLIGLLAMDLARKLDKLDRATSDNVEWQLSQMEVEYLGLVDVLENTRTAADLPELRRNFDIFYSRISTFREGMMFDGLRQAPGFSVTLDKLAGTLDHFVPAIDGPDSALLAALPEIRAEFRSHRPTIRQTALNGMVYFAERSDETRNSIAATLERVSAVTAGLIAALVGLVFVLWHFYRRAQFHSREAESSGARMTAVVETAPDGVIIADLGGVIRDFNDAAQRIFGYDRSEVIGRPMAETIVPQDARAAHEAGMKRFVETGEARIVGRGPVTVTARRKNGEEFPLELSLSTSHDAEGGAIVISFVRDITHRVAAEQELRVARDTALAGQRAKDRLLTVMSHEMRTPLNGMLATLELLEETGLNDRQRRYASIIGHSGETLLSHVNDVLDISRIDSGAETQTASTQIMDFGAIVRDIVDEQSALAQRNGSRVLADLPKATTVRGDPAALRRIFANLVGNAVKFTQNGRIEVSADRLGSSDMVEFRIKDTGLGIAPEDCARIFDDFVSLDASYGRSTSGTGLGLGIVQRLVRKLGGEITLDSKLGEGSLFRVRLPLPSAAEPAAARVAPAAPATPPVRIVTSEPLRILVVEDNEINRLVVREMLETIGHSVTEAVDGIDGVQAAAARRYDLVLMDISMPRLDGVEATRRIRSGGGASCSAPIVALTANALPHEAANFRAAGMNDTVTKPISRKSLQRALDLATGRGGAPAAHRPKDGSGPVNLAQLDELRGEIGQARLEQMFGLFRSEADATVAWLSDAPAHGVPAAEALAAVHKLAGSAAVFGARSLHAHLSELDNMAKLGQLDQACARLPEISPIWADTVAAYECIDSLAPRRAARIAASG</sequence>
<dbReference type="PROSITE" id="PS50113">
    <property type="entry name" value="PAC"/>
    <property type="match status" value="1"/>
</dbReference>
<organism evidence="13 14">
    <name type="scientific">Meridianimarinicoccus roseus</name>
    <dbReference type="NCBI Taxonomy" id="2072018"/>
    <lineage>
        <taxon>Bacteria</taxon>
        <taxon>Pseudomonadati</taxon>
        <taxon>Pseudomonadota</taxon>
        <taxon>Alphaproteobacteria</taxon>
        <taxon>Rhodobacterales</taxon>
        <taxon>Paracoccaceae</taxon>
        <taxon>Meridianimarinicoccus</taxon>
    </lineage>
</organism>
<dbReference type="Gene3D" id="3.30.450.20">
    <property type="entry name" value="PAS domain"/>
    <property type="match status" value="1"/>
</dbReference>
<dbReference type="RefSeq" id="WP_109811560.1">
    <property type="nucleotide sequence ID" value="NZ_QGKU01000032.1"/>
</dbReference>
<dbReference type="SUPFAM" id="SSF47384">
    <property type="entry name" value="Homodimeric domain of signal transducing histidine kinase"/>
    <property type="match status" value="1"/>
</dbReference>
<dbReference type="SMART" id="SM00448">
    <property type="entry name" value="REC"/>
    <property type="match status" value="1"/>
</dbReference>
<evidence type="ECO:0000256" key="4">
    <source>
        <dbReference type="ARBA" id="ARBA00022679"/>
    </source>
</evidence>
<dbReference type="Pfam" id="PF00512">
    <property type="entry name" value="HisKA"/>
    <property type="match status" value="1"/>
</dbReference>
<dbReference type="Pfam" id="PF00989">
    <property type="entry name" value="PAS"/>
    <property type="match status" value="1"/>
</dbReference>
<dbReference type="AlphaFoldDB" id="A0A2V2LBL6"/>
<comment type="caution">
    <text evidence="13">The sequence shown here is derived from an EMBL/GenBank/DDBJ whole genome shotgun (WGS) entry which is preliminary data.</text>
</comment>
<feature type="region of interest" description="Disordered" evidence="7">
    <location>
        <begin position="729"/>
        <end position="748"/>
    </location>
</feature>
<dbReference type="Proteomes" id="UP000245680">
    <property type="component" value="Unassembled WGS sequence"/>
</dbReference>
<dbReference type="CDD" id="cd17546">
    <property type="entry name" value="REC_hyHK_CKI1_RcsC-like"/>
    <property type="match status" value="1"/>
</dbReference>
<dbReference type="InterPro" id="IPR011006">
    <property type="entry name" value="CheY-like_superfamily"/>
</dbReference>
<feature type="modified residue" description="4-aspartylphosphate" evidence="6">
    <location>
        <position position="662"/>
    </location>
</feature>
<feature type="transmembrane region" description="Helical" evidence="8">
    <location>
        <begin position="184"/>
        <end position="206"/>
    </location>
</feature>
<dbReference type="PROSITE" id="PS50112">
    <property type="entry name" value="PAS"/>
    <property type="match status" value="1"/>
</dbReference>
<evidence type="ECO:0000256" key="1">
    <source>
        <dbReference type="ARBA" id="ARBA00000085"/>
    </source>
</evidence>
<dbReference type="InterPro" id="IPR003661">
    <property type="entry name" value="HisK_dim/P_dom"/>
</dbReference>
<evidence type="ECO:0000256" key="7">
    <source>
        <dbReference type="SAM" id="MobiDB-lite"/>
    </source>
</evidence>
<dbReference type="InterPro" id="IPR036097">
    <property type="entry name" value="HisK_dim/P_sf"/>
</dbReference>
<evidence type="ECO:0000256" key="3">
    <source>
        <dbReference type="ARBA" id="ARBA00022553"/>
    </source>
</evidence>
<dbReference type="InterPro" id="IPR004358">
    <property type="entry name" value="Sig_transdc_His_kin-like_C"/>
</dbReference>
<evidence type="ECO:0000256" key="2">
    <source>
        <dbReference type="ARBA" id="ARBA00012438"/>
    </source>
</evidence>
<dbReference type="Pfam" id="PF02518">
    <property type="entry name" value="HATPase_c"/>
    <property type="match status" value="1"/>
</dbReference>
<dbReference type="Gene3D" id="1.10.287.130">
    <property type="match status" value="1"/>
</dbReference>
<dbReference type="SUPFAM" id="SSF47226">
    <property type="entry name" value="Histidine-containing phosphotransfer domain, HPT domain"/>
    <property type="match status" value="1"/>
</dbReference>
<dbReference type="InterPro" id="IPR036890">
    <property type="entry name" value="HATPase_C_sf"/>
</dbReference>
<evidence type="ECO:0000259" key="10">
    <source>
        <dbReference type="PROSITE" id="PS50110"/>
    </source>
</evidence>
<dbReference type="EC" id="2.7.13.3" evidence="2"/>
<dbReference type="SMART" id="SM00388">
    <property type="entry name" value="HisKA"/>
    <property type="match status" value="1"/>
</dbReference>
<evidence type="ECO:0000313" key="13">
    <source>
        <dbReference type="EMBL" id="PWR02900.1"/>
    </source>
</evidence>
<name>A0A2V2LBL6_9RHOB</name>
<dbReference type="CDD" id="cd00082">
    <property type="entry name" value="HisKA"/>
    <property type="match status" value="1"/>
</dbReference>
<evidence type="ECO:0000259" key="11">
    <source>
        <dbReference type="PROSITE" id="PS50112"/>
    </source>
</evidence>
<dbReference type="InterPro" id="IPR035965">
    <property type="entry name" value="PAS-like_dom_sf"/>
</dbReference>
<dbReference type="SUPFAM" id="SSF52172">
    <property type="entry name" value="CheY-like"/>
    <property type="match status" value="1"/>
</dbReference>
<keyword evidence="8" id="KW-1133">Transmembrane helix</keyword>
<protein>
    <recommendedName>
        <fullName evidence="2">histidine kinase</fullName>
        <ecNumber evidence="2">2.7.13.3</ecNumber>
    </recommendedName>
</protein>
<feature type="domain" description="Response regulatory" evidence="10">
    <location>
        <begin position="613"/>
        <end position="730"/>
    </location>
</feature>
<feature type="transmembrane region" description="Helical" evidence="8">
    <location>
        <begin position="20"/>
        <end position="39"/>
    </location>
</feature>
<accession>A0A2V2LBL6</accession>
<dbReference type="InterPro" id="IPR003594">
    <property type="entry name" value="HATPase_dom"/>
</dbReference>
<dbReference type="FunFam" id="3.30.565.10:FF:000006">
    <property type="entry name" value="Sensor histidine kinase WalK"/>
    <property type="match status" value="1"/>
</dbReference>
<dbReference type="Pfam" id="PF00072">
    <property type="entry name" value="Response_reg"/>
    <property type="match status" value="1"/>
</dbReference>
<evidence type="ECO:0000256" key="8">
    <source>
        <dbReference type="SAM" id="Phobius"/>
    </source>
</evidence>
<feature type="domain" description="PAC" evidence="12">
    <location>
        <begin position="298"/>
        <end position="349"/>
    </location>
</feature>
<dbReference type="InterPro" id="IPR001789">
    <property type="entry name" value="Sig_transdc_resp-reg_receiver"/>
</dbReference>
<keyword evidence="4" id="KW-0808">Transferase</keyword>
<reference evidence="13 14" key="1">
    <citation type="submission" date="2018-05" db="EMBL/GenBank/DDBJ databases">
        <title>Rhodobacteraceae gen. nov., sp. nov. isolated from sea water.</title>
        <authorList>
            <person name="Ren Y."/>
        </authorList>
    </citation>
    <scope>NUCLEOTIDE SEQUENCE [LARGE SCALE GENOMIC DNA]</scope>
    <source>
        <strain evidence="13 14">TG-679</strain>
    </source>
</reference>
<dbReference type="NCBIfam" id="TIGR00229">
    <property type="entry name" value="sensory_box"/>
    <property type="match status" value="1"/>
</dbReference>
<dbReference type="SUPFAM" id="SSF55785">
    <property type="entry name" value="PYP-like sensor domain (PAS domain)"/>
    <property type="match status" value="1"/>
</dbReference>
<dbReference type="PANTHER" id="PTHR43047">
    <property type="entry name" value="TWO-COMPONENT HISTIDINE PROTEIN KINASE"/>
    <property type="match status" value="1"/>
</dbReference>
<dbReference type="OrthoDB" id="9801651at2"/>
<keyword evidence="14" id="KW-1185">Reference proteome</keyword>
<dbReference type="InterPro" id="IPR013767">
    <property type="entry name" value="PAS_fold"/>
</dbReference>
<gene>
    <name evidence="13" type="ORF">DKT77_10030</name>
</gene>
<dbReference type="CDD" id="cd16922">
    <property type="entry name" value="HATPase_EvgS-ArcB-TorS-like"/>
    <property type="match status" value="1"/>
</dbReference>
<evidence type="ECO:0000313" key="14">
    <source>
        <dbReference type="Proteomes" id="UP000245680"/>
    </source>
</evidence>
<dbReference type="SMART" id="SM00387">
    <property type="entry name" value="HATPase_c"/>
    <property type="match status" value="1"/>
</dbReference>
<evidence type="ECO:0000259" key="9">
    <source>
        <dbReference type="PROSITE" id="PS50109"/>
    </source>
</evidence>
<evidence type="ECO:0000259" key="12">
    <source>
        <dbReference type="PROSITE" id="PS50113"/>
    </source>
</evidence>
<dbReference type="InterPro" id="IPR000014">
    <property type="entry name" value="PAS"/>
</dbReference>
<keyword evidence="8" id="KW-0812">Transmembrane</keyword>
<dbReference type="GO" id="GO:0006355">
    <property type="term" value="P:regulation of DNA-templated transcription"/>
    <property type="evidence" value="ECO:0007669"/>
    <property type="project" value="InterPro"/>
</dbReference>
<dbReference type="InterPro" id="IPR005467">
    <property type="entry name" value="His_kinase_dom"/>
</dbReference>
<dbReference type="PROSITE" id="PS50109">
    <property type="entry name" value="HIS_KIN"/>
    <property type="match status" value="1"/>
</dbReference>